<evidence type="ECO:0000313" key="4">
    <source>
        <dbReference type="Proteomes" id="UP000485058"/>
    </source>
</evidence>
<proteinExistence type="predicted"/>
<accession>A0A699YEU5</accession>
<dbReference type="Proteomes" id="UP000485058">
    <property type="component" value="Unassembled WGS sequence"/>
</dbReference>
<dbReference type="Gene3D" id="1.20.58.70">
    <property type="match status" value="1"/>
</dbReference>
<evidence type="ECO:0000313" key="3">
    <source>
        <dbReference type="EMBL" id="GFH06358.1"/>
    </source>
</evidence>
<dbReference type="AlphaFoldDB" id="A0A699YEU5"/>
<feature type="domain" description="Syntaxin N-terminal" evidence="2">
    <location>
        <begin position="1"/>
        <end position="108"/>
    </location>
</feature>
<gene>
    <name evidence="3" type="ORF">HaLaN_00975</name>
</gene>
<feature type="coiled-coil region" evidence="1">
    <location>
        <begin position="82"/>
        <end position="109"/>
    </location>
</feature>
<sequence>MASIRQLQQEVNQMHEKGKIIVKSKEVQRHREALQEKINQVSAVAHKIKTRVEMLDKANEVAKKVKGQGEGSASERTRTTITAGLKKKLKDLMGEFSQLRNRIQDEYREVVERRVYTVTGQHVAEEEIDRMIETGEAENIFQKAILTDQ</sequence>
<dbReference type="EMBL" id="BLLF01000035">
    <property type="protein sequence ID" value="GFH06358.1"/>
    <property type="molecule type" value="Genomic_DNA"/>
</dbReference>
<protein>
    <submittedName>
        <fullName evidence="3">t-SNARE coiled-coil homology domain-containing protein</fullName>
    </submittedName>
</protein>
<feature type="non-terminal residue" evidence="3">
    <location>
        <position position="1"/>
    </location>
</feature>
<feature type="non-terminal residue" evidence="3">
    <location>
        <position position="149"/>
    </location>
</feature>
<reference evidence="3 4" key="1">
    <citation type="submission" date="2020-02" db="EMBL/GenBank/DDBJ databases">
        <title>Draft genome sequence of Haematococcus lacustris strain NIES-144.</title>
        <authorList>
            <person name="Morimoto D."/>
            <person name="Nakagawa S."/>
            <person name="Yoshida T."/>
            <person name="Sawayama S."/>
        </authorList>
    </citation>
    <scope>NUCLEOTIDE SEQUENCE [LARGE SCALE GENOMIC DNA]</scope>
    <source>
        <strain evidence="3 4">NIES-144</strain>
    </source>
</reference>
<name>A0A699YEU5_HAELA</name>
<dbReference type="Pfam" id="PF00804">
    <property type="entry name" value="Syntaxin"/>
    <property type="match status" value="1"/>
</dbReference>
<dbReference type="GO" id="GO:0016192">
    <property type="term" value="P:vesicle-mediated transport"/>
    <property type="evidence" value="ECO:0007669"/>
    <property type="project" value="InterPro"/>
</dbReference>
<dbReference type="InterPro" id="IPR010989">
    <property type="entry name" value="SNARE"/>
</dbReference>
<dbReference type="InterPro" id="IPR006011">
    <property type="entry name" value="Syntaxin_N"/>
</dbReference>
<evidence type="ECO:0000256" key="1">
    <source>
        <dbReference type="SAM" id="Coils"/>
    </source>
</evidence>
<dbReference type="GO" id="GO:0016020">
    <property type="term" value="C:membrane"/>
    <property type="evidence" value="ECO:0007669"/>
    <property type="project" value="InterPro"/>
</dbReference>
<dbReference type="SMART" id="SM00503">
    <property type="entry name" value="SynN"/>
    <property type="match status" value="1"/>
</dbReference>
<evidence type="ECO:0000259" key="2">
    <source>
        <dbReference type="SMART" id="SM00503"/>
    </source>
</evidence>
<dbReference type="SUPFAM" id="SSF47661">
    <property type="entry name" value="t-snare proteins"/>
    <property type="match status" value="1"/>
</dbReference>
<comment type="caution">
    <text evidence="3">The sequence shown here is derived from an EMBL/GenBank/DDBJ whole genome shotgun (WGS) entry which is preliminary data.</text>
</comment>
<organism evidence="3 4">
    <name type="scientific">Haematococcus lacustris</name>
    <name type="common">Green alga</name>
    <name type="synonym">Haematococcus pluvialis</name>
    <dbReference type="NCBI Taxonomy" id="44745"/>
    <lineage>
        <taxon>Eukaryota</taxon>
        <taxon>Viridiplantae</taxon>
        <taxon>Chlorophyta</taxon>
        <taxon>core chlorophytes</taxon>
        <taxon>Chlorophyceae</taxon>
        <taxon>CS clade</taxon>
        <taxon>Chlamydomonadales</taxon>
        <taxon>Haematococcaceae</taxon>
        <taxon>Haematococcus</taxon>
    </lineage>
</organism>
<keyword evidence="4" id="KW-1185">Reference proteome</keyword>
<keyword evidence="1" id="KW-0175">Coiled coil</keyword>